<name>A0A1I3VSZ0_9PSEU</name>
<accession>A0A1I3VSZ0</accession>
<dbReference type="PANTHER" id="PTHR33993:SF14">
    <property type="entry name" value="GB|AAF24581.1"/>
    <property type="match status" value="1"/>
</dbReference>
<dbReference type="STRING" id="115433.SAMN05421835_111200"/>
<dbReference type="SUPFAM" id="SSF54593">
    <property type="entry name" value="Glyoxalase/Bleomycin resistance protein/Dihydroxybiphenyl dioxygenase"/>
    <property type="match status" value="2"/>
</dbReference>
<evidence type="ECO:0000259" key="1">
    <source>
        <dbReference type="PROSITE" id="PS51819"/>
    </source>
</evidence>
<dbReference type="PROSITE" id="PS51819">
    <property type="entry name" value="VOC"/>
    <property type="match status" value="2"/>
</dbReference>
<dbReference type="InterPro" id="IPR037523">
    <property type="entry name" value="VOC_core"/>
</dbReference>
<dbReference type="InterPro" id="IPR004360">
    <property type="entry name" value="Glyas_Fos-R_dOase_dom"/>
</dbReference>
<evidence type="ECO:0000313" key="3">
    <source>
        <dbReference type="Proteomes" id="UP000199025"/>
    </source>
</evidence>
<protein>
    <recommendedName>
        <fullName evidence="1">VOC domain-containing protein</fullName>
    </recommendedName>
</protein>
<evidence type="ECO:0000313" key="2">
    <source>
        <dbReference type="EMBL" id="SFJ98280.1"/>
    </source>
</evidence>
<dbReference type="EMBL" id="FORP01000011">
    <property type="protein sequence ID" value="SFJ98280.1"/>
    <property type="molecule type" value="Genomic_DNA"/>
</dbReference>
<dbReference type="OrthoDB" id="9793039at2"/>
<feature type="domain" description="VOC" evidence="1">
    <location>
        <begin position="19"/>
        <end position="132"/>
    </location>
</feature>
<keyword evidence="3" id="KW-1185">Reference proteome</keyword>
<organism evidence="2 3">
    <name type="scientific">Amycolatopsis sacchari</name>
    <dbReference type="NCBI Taxonomy" id="115433"/>
    <lineage>
        <taxon>Bacteria</taxon>
        <taxon>Bacillati</taxon>
        <taxon>Actinomycetota</taxon>
        <taxon>Actinomycetes</taxon>
        <taxon>Pseudonocardiales</taxon>
        <taxon>Pseudonocardiaceae</taxon>
        <taxon>Amycolatopsis</taxon>
    </lineage>
</organism>
<dbReference type="Pfam" id="PF00903">
    <property type="entry name" value="Glyoxalase"/>
    <property type="match status" value="2"/>
</dbReference>
<gene>
    <name evidence="2" type="ORF">SAMN05421835_111200</name>
</gene>
<dbReference type="CDD" id="cd07247">
    <property type="entry name" value="SgaA_N_like"/>
    <property type="match status" value="2"/>
</dbReference>
<proteinExistence type="predicted"/>
<reference evidence="2 3" key="1">
    <citation type="submission" date="2016-10" db="EMBL/GenBank/DDBJ databases">
        <authorList>
            <person name="de Groot N.N."/>
        </authorList>
    </citation>
    <scope>NUCLEOTIDE SEQUENCE [LARGE SCALE GENOMIC DNA]</scope>
    <source>
        <strain evidence="2 3">DSM 44468</strain>
    </source>
</reference>
<dbReference type="Proteomes" id="UP000199025">
    <property type="component" value="Unassembled WGS sequence"/>
</dbReference>
<dbReference type="InterPro" id="IPR052164">
    <property type="entry name" value="Anthracycline_SecMetBiosynth"/>
</dbReference>
<dbReference type="AlphaFoldDB" id="A0A1I3VSZ0"/>
<dbReference type="Gene3D" id="3.10.180.10">
    <property type="entry name" value="2,3-Dihydroxybiphenyl 1,2-Dioxygenase, domain 1"/>
    <property type="match status" value="2"/>
</dbReference>
<dbReference type="InterPro" id="IPR029068">
    <property type="entry name" value="Glyas_Bleomycin-R_OHBP_Dase"/>
</dbReference>
<sequence>MRSRKRCCSVERTDYEPGTPCWVDLGTTDVEGAARFYGELFGWTAVDQGAEFGGYRMCELRGRPVAGLGPVPAPEVPPNWTTYVSVADADIAVKAVTAAGGQALVEPMDIPSTGRMALFADAAGAAFGVWQPRGFAGAELVNEPGALCWNELTTRHRDAEIAFYQSVFGWRREAQPDYDVWRLGEARVAGMMVMDERWPADVPDHWMVYFAVPDADDAVARVSELGGRIVVPPTEVPVGRFTVLTDSQGALFSVIALADA</sequence>
<feature type="domain" description="VOC" evidence="1">
    <location>
        <begin position="146"/>
        <end position="257"/>
    </location>
</feature>
<dbReference type="PANTHER" id="PTHR33993">
    <property type="entry name" value="GLYOXALASE-RELATED"/>
    <property type="match status" value="1"/>
</dbReference>